<protein>
    <recommendedName>
        <fullName evidence="4">DUF3551 domain-containing protein</fullName>
    </recommendedName>
</protein>
<accession>A0ABS6XQR1</accession>
<comment type="caution">
    <text evidence="2">The sequence shown here is derived from an EMBL/GenBank/DDBJ whole genome shotgun (WGS) entry which is preliminary data.</text>
</comment>
<name>A0ABS6XQR1_9SPHN</name>
<sequence>MTKRNFALAVSGLLLAGSVFSVPKPAMAKPTDCQYEIIVRCSGHTYYGRPRLDLQYGSYQECFDNEYPVRCDYEVPVNFSAKAIFGMPAFPEPLRI</sequence>
<dbReference type="RefSeq" id="WP_219239346.1">
    <property type="nucleotide sequence ID" value="NZ_JAHWZX010000021.1"/>
</dbReference>
<dbReference type="Proteomes" id="UP001197214">
    <property type="component" value="Unassembled WGS sequence"/>
</dbReference>
<evidence type="ECO:0000256" key="1">
    <source>
        <dbReference type="SAM" id="SignalP"/>
    </source>
</evidence>
<evidence type="ECO:0008006" key="4">
    <source>
        <dbReference type="Google" id="ProtNLM"/>
    </source>
</evidence>
<feature type="signal peptide" evidence="1">
    <location>
        <begin position="1"/>
        <end position="28"/>
    </location>
</feature>
<gene>
    <name evidence="2" type="ORF">KY084_15290</name>
</gene>
<evidence type="ECO:0000313" key="3">
    <source>
        <dbReference type="Proteomes" id="UP001197214"/>
    </source>
</evidence>
<evidence type="ECO:0000313" key="2">
    <source>
        <dbReference type="EMBL" id="MBW4332224.1"/>
    </source>
</evidence>
<keyword evidence="1" id="KW-0732">Signal</keyword>
<keyword evidence="3" id="KW-1185">Reference proteome</keyword>
<proteinExistence type="predicted"/>
<organism evidence="2 3">
    <name type="scientific">Stakelama flava</name>
    <dbReference type="NCBI Taxonomy" id="2860338"/>
    <lineage>
        <taxon>Bacteria</taxon>
        <taxon>Pseudomonadati</taxon>
        <taxon>Pseudomonadota</taxon>
        <taxon>Alphaproteobacteria</taxon>
        <taxon>Sphingomonadales</taxon>
        <taxon>Sphingomonadaceae</taxon>
        <taxon>Stakelama</taxon>
    </lineage>
</organism>
<feature type="chain" id="PRO_5047094955" description="DUF3551 domain-containing protein" evidence="1">
    <location>
        <begin position="29"/>
        <end position="96"/>
    </location>
</feature>
<reference evidence="2 3" key="1">
    <citation type="submission" date="2021-07" db="EMBL/GenBank/DDBJ databases">
        <title>Stakelama flava sp. nov., a novel endophytic bacterium isolated from branch of Kandelia candel.</title>
        <authorList>
            <person name="Tuo L."/>
        </authorList>
    </citation>
    <scope>NUCLEOTIDE SEQUENCE [LARGE SCALE GENOMIC DNA]</scope>
    <source>
        <strain evidence="2 3">CBK3Z-3</strain>
    </source>
</reference>
<dbReference type="EMBL" id="JAHWZX010000021">
    <property type="protein sequence ID" value="MBW4332224.1"/>
    <property type="molecule type" value="Genomic_DNA"/>
</dbReference>